<keyword evidence="1" id="KW-0472">Membrane</keyword>
<dbReference type="EnsemblMetazoa" id="XM_028658059.1">
    <property type="protein sequence ID" value="XP_028513860.1"/>
    <property type="gene ID" value="LOC114574717"/>
</dbReference>
<dbReference type="KEGG" id="epa:114574717"/>
<dbReference type="RefSeq" id="XP_028513860.1">
    <property type="nucleotide sequence ID" value="XM_028658059.1"/>
</dbReference>
<dbReference type="GeneID" id="114574717"/>
<keyword evidence="3" id="KW-1185">Reference proteome</keyword>
<keyword evidence="1" id="KW-0812">Transmembrane</keyword>
<evidence type="ECO:0000313" key="3">
    <source>
        <dbReference type="Proteomes" id="UP000887567"/>
    </source>
</evidence>
<name>A0A913YEV0_EXADI</name>
<feature type="transmembrane region" description="Helical" evidence="1">
    <location>
        <begin position="99"/>
        <end position="124"/>
    </location>
</feature>
<keyword evidence="1" id="KW-1133">Transmembrane helix</keyword>
<evidence type="ECO:0000256" key="1">
    <source>
        <dbReference type="SAM" id="Phobius"/>
    </source>
</evidence>
<reference evidence="2" key="1">
    <citation type="submission" date="2022-11" db="UniProtKB">
        <authorList>
            <consortium name="EnsemblMetazoa"/>
        </authorList>
    </citation>
    <scope>IDENTIFICATION</scope>
</reference>
<organism evidence="2 3">
    <name type="scientific">Exaiptasia diaphana</name>
    <name type="common">Tropical sea anemone</name>
    <name type="synonym">Aiptasia pulchella</name>
    <dbReference type="NCBI Taxonomy" id="2652724"/>
    <lineage>
        <taxon>Eukaryota</taxon>
        <taxon>Metazoa</taxon>
        <taxon>Cnidaria</taxon>
        <taxon>Anthozoa</taxon>
        <taxon>Hexacorallia</taxon>
        <taxon>Actiniaria</taxon>
        <taxon>Aiptasiidae</taxon>
        <taxon>Exaiptasia</taxon>
    </lineage>
</organism>
<proteinExistence type="predicted"/>
<accession>A0A913YEV0</accession>
<dbReference type="Proteomes" id="UP000887567">
    <property type="component" value="Unplaced"/>
</dbReference>
<evidence type="ECO:0000313" key="2">
    <source>
        <dbReference type="EnsemblMetazoa" id="XP_028513860.1"/>
    </source>
</evidence>
<sequence>ASLFNETDVSLDIGSTGDDLHVSVKVKIPGGGLVPLIVIKDAIKGSKKAIEKQTGLKVSLDNKSIALMSTTTARPPTTFPPGVIISTPTRSIIPGLHDYWAVIVCAVAATLFLLAITLCFTFHANRIQAPRDRSHRNSDSVLSFSTFA</sequence>
<protein>
    <submittedName>
        <fullName evidence="2">Uncharacterized protein</fullName>
    </submittedName>
</protein>
<dbReference type="AlphaFoldDB" id="A0A913YEV0"/>